<feature type="domain" description="7TM-DISM receptor extracellular" evidence="4">
    <location>
        <begin position="22"/>
        <end position="152"/>
    </location>
</feature>
<feature type="domain" description="7TM-DISM receptor extracellular" evidence="3">
    <location>
        <begin position="164"/>
        <end position="366"/>
    </location>
</feature>
<dbReference type="EMBL" id="QGDO01000009">
    <property type="protein sequence ID" value="PWJ36154.1"/>
    <property type="molecule type" value="Genomic_DNA"/>
</dbReference>
<feature type="transmembrane region" description="Helical" evidence="2">
    <location>
        <begin position="262"/>
        <end position="278"/>
    </location>
</feature>
<gene>
    <name evidence="5" type="ORF">BC781_109173</name>
</gene>
<proteinExistence type="predicted"/>
<feature type="transmembrane region" description="Helical" evidence="2">
    <location>
        <begin position="284"/>
        <end position="302"/>
    </location>
</feature>
<feature type="transmembrane region" description="Helical" evidence="2">
    <location>
        <begin position="233"/>
        <end position="250"/>
    </location>
</feature>
<comment type="caution">
    <text evidence="5">The sequence shown here is derived from an EMBL/GenBank/DDBJ whole genome shotgun (WGS) entry which is preliminary data.</text>
</comment>
<dbReference type="Proteomes" id="UP000245535">
    <property type="component" value="Unassembled WGS sequence"/>
</dbReference>
<accession>A0A315Z162</accession>
<keyword evidence="6" id="KW-1185">Reference proteome</keyword>
<dbReference type="RefSeq" id="WP_211323964.1">
    <property type="nucleotide sequence ID" value="NZ_QGDO01000009.1"/>
</dbReference>
<feature type="transmembrane region" description="Helical" evidence="2">
    <location>
        <begin position="337"/>
        <end position="364"/>
    </location>
</feature>
<dbReference type="Gene3D" id="2.60.40.2380">
    <property type="match status" value="1"/>
</dbReference>
<feature type="transmembrane region" description="Helical" evidence="2">
    <location>
        <begin position="165"/>
        <end position="186"/>
    </location>
</feature>
<keyword evidence="2" id="KW-0472">Membrane</keyword>
<feature type="transmembrane region" description="Helical" evidence="2">
    <location>
        <begin position="314"/>
        <end position="331"/>
    </location>
</feature>
<reference evidence="5 6" key="1">
    <citation type="submission" date="2018-03" db="EMBL/GenBank/DDBJ databases">
        <title>Genomic Encyclopedia of Archaeal and Bacterial Type Strains, Phase II (KMG-II): from individual species to whole genera.</title>
        <authorList>
            <person name="Goeker M."/>
        </authorList>
    </citation>
    <scope>NUCLEOTIDE SEQUENCE [LARGE SCALE GENOMIC DNA]</scope>
    <source>
        <strain evidence="5 6">DSM 28229</strain>
    </source>
</reference>
<keyword evidence="2" id="KW-1133">Transmembrane helix</keyword>
<dbReference type="InterPro" id="IPR011622">
    <property type="entry name" value="7TMR_DISM_rcpt_extracell_dom2"/>
</dbReference>
<feature type="coiled-coil region" evidence="1">
    <location>
        <begin position="375"/>
        <end position="462"/>
    </location>
</feature>
<dbReference type="InterPro" id="IPR011623">
    <property type="entry name" value="7TMR_DISM_rcpt_extracell_dom1"/>
</dbReference>
<sequence length="600" mass="70804">MVPSVGPESDVQREILVDAEDVFTYRDELGDKKIQDILKLPDSLWASQEGKTVAVIPNTTYVYWVKLDLESDFFENGHWLLELLDSHVNDLTAFCLTDTLEEFKPIGVDHNFAERHYRHKNFIFDIPKTSEKVTVYFRYRTDFYSALLFKIWPNNEFLSYSNGEYYLLGAFYGILILLAVYNLFFFFSLKERFYLYYVLFVLASVFVGLTEDRTGFQYYWETFPFLNAITDKWTPLYFMVSSVLFATSFLRMRKKSRLGWQLIWTSVGMNILYFIYYFNSYNFLWASPVYILPFLIIFVYAIKYQRVGNVQERYFLIGFTFVLIAASIMSFRSQGLAIFYTILGVYTFNFSLILKVVFFSIALAERYRIMKKEHAESQQRVIDQLRENERIIEQKVVERTEQIREQKQIIETNNKELASANSLLENQAEQLKEQSLEIARMNELLRGENLQLQENVEELATARVLVKDVGFAEFSKIFPDDDACYKYLAKVKWSKGYACKKCANEKYSEVAKYGHRCTKCGFNESTTNATIFHRLHFPIQKAFYMLYLVYSHQGDITSTELSKLLDLRQNTCWKFSKKIKERLSRVNDNNEDGWKVLIQD</sequence>
<dbReference type="Pfam" id="PF07695">
    <property type="entry name" value="7TMR-DISM_7TM"/>
    <property type="match status" value="1"/>
</dbReference>
<organism evidence="5 6">
    <name type="scientific">Sediminitomix flava</name>
    <dbReference type="NCBI Taxonomy" id="379075"/>
    <lineage>
        <taxon>Bacteria</taxon>
        <taxon>Pseudomonadati</taxon>
        <taxon>Bacteroidota</taxon>
        <taxon>Cytophagia</taxon>
        <taxon>Cytophagales</taxon>
        <taxon>Flammeovirgaceae</taxon>
        <taxon>Sediminitomix</taxon>
    </lineage>
</organism>
<protein>
    <submittedName>
        <fullName evidence="5">7TMR-DISM extracellular protein 2</fullName>
    </submittedName>
</protein>
<evidence type="ECO:0000259" key="4">
    <source>
        <dbReference type="Pfam" id="PF07696"/>
    </source>
</evidence>
<evidence type="ECO:0000256" key="2">
    <source>
        <dbReference type="SAM" id="Phobius"/>
    </source>
</evidence>
<keyword evidence="2" id="KW-0812">Transmembrane</keyword>
<evidence type="ECO:0000256" key="1">
    <source>
        <dbReference type="SAM" id="Coils"/>
    </source>
</evidence>
<evidence type="ECO:0000313" key="6">
    <source>
        <dbReference type="Proteomes" id="UP000245535"/>
    </source>
</evidence>
<keyword evidence="1" id="KW-0175">Coiled coil</keyword>
<feature type="transmembrane region" description="Helical" evidence="2">
    <location>
        <begin position="193"/>
        <end position="210"/>
    </location>
</feature>
<name>A0A315Z162_SEDFL</name>
<evidence type="ECO:0000313" key="5">
    <source>
        <dbReference type="EMBL" id="PWJ36154.1"/>
    </source>
</evidence>
<dbReference type="AlphaFoldDB" id="A0A315Z162"/>
<dbReference type="Pfam" id="PF07696">
    <property type="entry name" value="7TMR-DISMED2"/>
    <property type="match status" value="1"/>
</dbReference>
<evidence type="ECO:0000259" key="3">
    <source>
        <dbReference type="Pfam" id="PF07695"/>
    </source>
</evidence>